<accession>A0A8C4S6J7</accession>
<reference evidence="2" key="3">
    <citation type="submission" date="2025-09" db="UniProtKB">
        <authorList>
            <consortium name="Ensembl"/>
        </authorList>
    </citation>
    <scope>IDENTIFICATION</scope>
</reference>
<dbReference type="GeneTree" id="ENSGT00940000164697"/>
<dbReference type="Proteomes" id="UP000694620">
    <property type="component" value="Chromosome 8"/>
</dbReference>
<dbReference type="SUPFAM" id="SSF46966">
    <property type="entry name" value="Spectrin repeat"/>
    <property type="match status" value="3"/>
</dbReference>
<dbReference type="Gene3D" id="1.20.58.60">
    <property type="match status" value="2"/>
</dbReference>
<reference evidence="2" key="2">
    <citation type="submission" date="2025-08" db="UniProtKB">
        <authorList>
            <consortium name="Ensembl"/>
        </authorList>
    </citation>
    <scope>IDENTIFICATION</scope>
</reference>
<evidence type="ECO:0000313" key="3">
    <source>
        <dbReference type="Proteomes" id="UP000694620"/>
    </source>
</evidence>
<organism evidence="2 3">
    <name type="scientific">Erpetoichthys calabaricus</name>
    <name type="common">Rope fish</name>
    <name type="synonym">Calamoichthys calabaricus</name>
    <dbReference type="NCBI Taxonomy" id="27687"/>
    <lineage>
        <taxon>Eukaryota</taxon>
        <taxon>Metazoa</taxon>
        <taxon>Chordata</taxon>
        <taxon>Craniata</taxon>
        <taxon>Vertebrata</taxon>
        <taxon>Euteleostomi</taxon>
        <taxon>Actinopterygii</taxon>
        <taxon>Polypteriformes</taxon>
        <taxon>Polypteridae</taxon>
        <taxon>Erpetoichthys</taxon>
    </lineage>
</organism>
<keyword evidence="3" id="KW-1185">Reference proteome</keyword>
<evidence type="ECO:0000313" key="2">
    <source>
        <dbReference type="Ensembl" id="ENSECRP00000012167.1"/>
    </source>
</evidence>
<protein>
    <submittedName>
        <fullName evidence="2">Uncharacterized protein</fullName>
    </submittedName>
</protein>
<reference evidence="2" key="1">
    <citation type="submission" date="2021-06" db="EMBL/GenBank/DDBJ databases">
        <authorList>
            <consortium name="Wellcome Sanger Institute Data Sharing"/>
        </authorList>
    </citation>
    <scope>NUCLEOTIDE SEQUENCE [LARGE SCALE GENOMIC DNA]</scope>
</reference>
<name>A0A8C4S6J7_ERPCA</name>
<keyword evidence="1" id="KW-0175">Coiled coil</keyword>
<feature type="coiled-coil region" evidence="1">
    <location>
        <begin position="250"/>
        <end position="284"/>
    </location>
</feature>
<evidence type="ECO:0000256" key="1">
    <source>
        <dbReference type="SAM" id="Coils"/>
    </source>
</evidence>
<sequence>FDPTVLSVLQCGMLVELQLAEAAPNLLEIGSSQDESQQLLAEHELLMKKLKANEDGVWSLLSKADSVAEENADQELVYDAMARTLSEGWVALVGLLEKRRGLLLLASEFFDRALEFAIKIDEAEELQRELKGGPDPGHLEDFLHKHNVLLEKSMALLNKSQELLSFIKDFQQVEALANVDAARHARASCLQVDSLMEVLQDRRRQVERQLKQQLCDLEGHVGASQWAQEEQEVTSWFKENMKAHLDKEQLGASLSENENLLQESKELEQKAREWSLRADRLVARAKELLAAETCGERERLAVRSKELVALQGEFWHLLLERMTRLQEANSFFSSANKAFDILGTIEGHLKVLGTRALALPALAKKHEELLKSVKDTAADALQKGQAFLKRPQR</sequence>
<proteinExistence type="predicted"/>
<dbReference type="AlphaFoldDB" id="A0A8C4S6J7"/>
<dbReference type="Ensembl" id="ENSECRT00000012365.1">
    <property type="protein sequence ID" value="ENSECRP00000012167.1"/>
    <property type="gene ID" value="ENSECRG00000008103.1"/>
</dbReference>